<organism evidence="2 3">
    <name type="scientific">Coraliomargarita akajimensis (strain DSM 45221 / IAM 15411 / JCM 23193 / KCTC 12865 / 04OKA010-24)</name>
    <dbReference type="NCBI Taxonomy" id="583355"/>
    <lineage>
        <taxon>Bacteria</taxon>
        <taxon>Pseudomonadati</taxon>
        <taxon>Verrucomicrobiota</taxon>
        <taxon>Opitutia</taxon>
        <taxon>Puniceicoccales</taxon>
        <taxon>Coraliomargaritaceae</taxon>
        <taxon>Coraliomargarita</taxon>
    </lineage>
</organism>
<dbReference type="Pfam" id="PF13365">
    <property type="entry name" value="Trypsin_2"/>
    <property type="match status" value="1"/>
</dbReference>
<dbReference type="InterPro" id="IPR043504">
    <property type="entry name" value="Peptidase_S1_PA_chymotrypsin"/>
</dbReference>
<feature type="chain" id="PRO_5003070876" evidence="1">
    <location>
        <begin position="19"/>
        <end position="488"/>
    </location>
</feature>
<dbReference type="GO" id="GO:0008233">
    <property type="term" value="F:peptidase activity"/>
    <property type="evidence" value="ECO:0007669"/>
    <property type="project" value="UniProtKB-KW"/>
</dbReference>
<keyword evidence="2" id="KW-0378">Hydrolase</keyword>
<dbReference type="Proteomes" id="UP000000925">
    <property type="component" value="Chromosome"/>
</dbReference>
<evidence type="ECO:0000256" key="1">
    <source>
        <dbReference type="SAM" id="SignalP"/>
    </source>
</evidence>
<dbReference type="eggNOG" id="COG0265">
    <property type="taxonomic scope" value="Bacteria"/>
</dbReference>
<accession>D5EMW7</accession>
<dbReference type="KEGG" id="caa:Caka_2340"/>
<sequence length="488" mass="54991">MQICHLLLLAVLTSVVSADFVRPTQIVIKRYAFQAEYQLESEQRYELILETTTDFYLKLKQAYHFIAKVPKSDLSAEVVDGHIVLSQSSQLQIEYAYLIFFPSETYPVIDESESGYRIEYAISKTHIKCSVGTDYFELEQGVTKQTELSKEEDAICVISFSDGSAGSGFLLESNGVLYCISNQHVIANPYPMEIKLIDGTKLDYGSIDFAQDRDLARIRITGQHPAFRSVRKPELEESIRVLGNSYGAGRVTVLSGKVTGLNELEMETSAKFVPGNSGSPIISDDKEVLAVATLIDTYAQDDTFMKGTEFEGGRRVGIRLDDAIEWIPVDMTTFRSRNRLLFQIEDYVAELPDAFSAVAAANESYKINSSAVTNRHLKQWLQLMNQRLANTIREHENQISKAIADQPRSYPHSTAHQHDIAELNQAVRSTARSSWNSMRQQLQVQLRSLKTTTPQPDTVYLRNHMQRLQSVLEAALIATQRIQKNLAD</sequence>
<dbReference type="HOGENOM" id="CLU_558633_0_0_0"/>
<dbReference type="Gene3D" id="2.40.10.10">
    <property type="entry name" value="Trypsin-like serine proteases"/>
    <property type="match status" value="2"/>
</dbReference>
<reference evidence="2 3" key="1">
    <citation type="journal article" date="2010" name="Stand. Genomic Sci.">
        <title>Complete genome sequence of Coraliomargarita akajimensis type strain (04OKA010-24).</title>
        <authorList>
            <person name="Mavromatis K."/>
            <person name="Abt B."/>
            <person name="Brambilla E."/>
            <person name="Lapidus A."/>
            <person name="Copeland A."/>
            <person name="Deshpande S."/>
            <person name="Nolan M."/>
            <person name="Lucas S."/>
            <person name="Tice H."/>
            <person name="Cheng J.F."/>
            <person name="Han C."/>
            <person name="Detter J.C."/>
            <person name="Woyke T."/>
            <person name="Goodwin L."/>
            <person name="Pitluck S."/>
            <person name="Held B."/>
            <person name="Brettin T."/>
            <person name="Tapia R."/>
            <person name="Ivanova N."/>
            <person name="Mikhailova N."/>
            <person name="Pati A."/>
            <person name="Liolios K."/>
            <person name="Chen A."/>
            <person name="Palaniappan K."/>
            <person name="Land M."/>
            <person name="Hauser L."/>
            <person name="Chang Y.J."/>
            <person name="Jeffries C.D."/>
            <person name="Rohde M."/>
            <person name="Goker M."/>
            <person name="Bristow J."/>
            <person name="Eisen J.A."/>
            <person name="Markowitz V."/>
            <person name="Hugenholtz P."/>
            <person name="Klenk H.P."/>
            <person name="Kyrpides N.C."/>
        </authorList>
    </citation>
    <scope>NUCLEOTIDE SEQUENCE [LARGE SCALE GENOMIC DNA]</scope>
    <source>
        <strain evidence="3">DSM 45221 / IAM 15411 / JCM 23193 / KCTC 12865</strain>
    </source>
</reference>
<dbReference type="GO" id="GO:0006508">
    <property type="term" value="P:proteolysis"/>
    <property type="evidence" value="ECO:0007669"/>
    <property type="project" value="UniProtKB-KW"/>
</dbReference>
<dbReference type="AlphaFoldDB" id="D5EMW7"/>
<evidence type="ECO:0000313" key="2">
    <source>
        <dbReference type="EMBL" id="ADE55357.1"/>
    </source>
</evidence>
<keyword evidence="3" id="KW-1185">Reference proteome</keyword>
<keyword evidence="2" id="KW-0645">Protease</keyword>
<feature type="signal peptide" evidence="1">
    <location>
        <begin position="1"/>
        <end position="18"/>
    </location>
</feature>
<proteinExistence type="predicted"/>
<protein>
    <submittedName>
        <fullName evidence="2">Trypsin-like protein serine protease typically periplasmic contain C-terminal PDZ domain</fullName>
    </submittedName>
</protein>
<dbReference type="InterPro" id="IPR009003">
    <property type="entry name" value="Peptidase_S1_PA"/>
</dbReference>
<dbReference type="OrthoDB" id="200272at2"/>
<keyword evidence="1" id="KW-0732">Signal</keyword>
<dbReference type="EMBL" id="CP001998">
    <property type="protein sequence ID" value="ADE55357.1"/>
    <property type="molecule type" value="Genomic_DNA"/>
</dbReference>
<evidence type="ECO:0000313" key="3">
    <source>
        <dbReference type="Proteomes" id="UP000000925"/>
    </source>
</evidence>
<dbReference type="STRING" id="583355.Caka_2340"/>
<dbReference type="RefSeq" id="WP_013044079.1">
    <property type="nucleotide sequence ID" value="NC_014008.1"/>
</dbReference>
<name>D5EMW7_CORAD</name>
<dbReference type="MEROPS" id="S01.279"/>
<dbReference type="SUPFAM" id="SSF50494">
    <property type="entry name" value="Trypsin-like serine proteases"/>
    <property type="match status" value="1"/>
</dbReference>
<gene>
    <name evidence="2" type="ordered locus">Caka_2340</name>
</gene>